<sequence length="299" mass="33176">MTPRLLHLKPAAYFARLARAALARLLSRHRRRTGAARIACFPGDDIGDQIIAHGWYEDLLLPAIFDGFLGAEADAFRRGAALDVGANIGNHSLWLARRFAQVYAFEPNPVCLRLFEANLLMNQVDNVHLFAQGLSDAAVEMTFHADLDRNLGRSGVSPALAPTATRRFPVQLERGDHLLAGRVPETLPILLVKLDIEGHELQALAGLEETLRRHRPLVLFESHRAGGPGGSDAIVGLLGQWGYAHFYVLEANASRWRNRLAKLAHRLIRGWRLSVRAVARPEDRRHSLVIASVRPPCGY</sequence>
<dbReference type="InterPro" id="IPR029063">
    <property type="entry name" value="SAM-dependent_MTases_sf"/>
</dbReference>
<keyword evidence="2" id="KW-0489">Methyltransferase</keyword>
<dbReference type="Pfam" id="PF05050">
    <property type="entry name" value="Methyltransf_21"/>
    <property type="match status" value="1"/>
</dbReference>
<gene>
    <name evidence="2" type="ORF">NM961_12220</name>
</gene>
<dbReference type="InterPro" id="IPR052514">
    <property type="entry name" value="SAM-dependent_MTase"/>
</dbReference>
<dbReference type="GO" id="GO:0008168">
    <property type="term" value="F:methyltransferase activity"/>
    <property type="evidence" value="ECO:0007669"/>
    <property type="project" value="UniProtKB-KW"/>
</dbReference>
<dbReference type="Gene3D" id="3.40.50.150">
    <property type="entry name" value="Vaccinia Virus protein VP39"/>
    <property type="match status" value="1"/>
</dbReference>
<dbReference type="PANTHER" id="PTHR34203">
    <property type="entry name" value="METHYLTRANSFERASE, FKBM FAMILY PROTEIN"/>
    <property type="match status" value="1"/>
</dbReference>
<dbReference type="GO" id="GO:0032259">
    <property type="term" value="P:methylation"/>
    <property type="evidence" value="ECO:0007669"/>
    <property type="project" value="UniProtKB-KW"/>
</dbReference>
<keyword evidence="2" id="KW-0808">Transferase</keyword>
<evidence type="ECO:0000313" key="3">
    <source>
        <dbReference type="Proteomes" id="UP001165498"/>
    </source>
</evidence>
<organism evidence="2 3">
    <name type="scientific">Tahibacter harae</name>
    <dbReference type="NCBI Taxonomy" id="2963937"/>
    <lineage>
        <taxon>Bacteria</taxon>
        <taxon>Pseudomonadati</taxon>
        <taxon>Pseudomonadota</taxon>
        <taxon>Gammaproteobacteria</taxon>
        <taxon>Lysobacterales</taxon>
        <taxon>Rhodanobacteraceae</taxon>
        <taxon>Tahibacter</taxon>
    </lineage>
</organism>
<comment type="caution">
    <text evidence="2">The sequence shown here is derived from an EMBL/GenBank/DDBJ whole genome shotgun (WGS) entry which is preliminary data.</text>
</comment>
<reference evidence="2" key="1">
    <citation type="submission" date="2022-07" db="EMBL/GenBank/DDBJ databases">
        <title>Tahibacter sp., a new gammaproteobacterium isolated from the silt sample collected at pig farm.</title>
        <authorList>
            <person name="Chen H."/>
        </authorList>
    </citation>
    <scope>NUCLEOTIDE SEQUENCE</scope>
    <source>
        <strain evidence="2">P2K</strain>
    </source>
</reference>
<dbReference type="Proteomes" id="UP001165498">
    <property type="component" value="Unassembled WGS sequence"/>
</dbReference>
<dbReference type="PANTHER" id="PTHR34203:SF15">
    <property type="entry name" value="SLL1173 PROTEIN"/>
    <property type="match status" value="1"/>
</dbReference>
<dbReference type="EMBL" id="JANFQO010000010">
    <property type="protein sequence ID" value="MCQ4165476.1"/>
    <property type="molecule type" value="Genomic_DNA"/>
</dbReference>
<evidence type="ECO:0000313" key="2">
    <source>
        <dbReference type="EMBL" id="MCQ4165476.1"/>
    </source>
</evidence>
<keyword evidence="3" id="KW-1185">Reference proteome</keyword>
<evidence type="ECO:0000259" key="1">
    <source>
        <dbReference type="Pfam" id="PF05050"/>
    </source>
</evidence>
<feature type="domain" description="Methyltransferase FkbM" evidence="1">
    <location>
        <begin position="83"/>
        <end position="226"/>
    </location>
</feature>
<dbReference type="InterPro" id="IPR006342">
    <property type="entry name" value="FkbM_mtfrase"/>
</dbReference>
<proteinExistence type="predicted"/>
<protein>
    <submittedName>
        <fullName evidence="2">FkbM family methyltransferase</fullName>
    </submittedName>
</protein>
<dbReference type="CDD" id="cd02440">
    <property type="entry name" value="AdoMet_MTases"/>
    <property type="match status" value="1"/>
</dbReference>
<name>A0ABT1QT84_9GAMM</name>
<dbReference type="NCBIfam" id="TIGR01444">
    <property type="entry name" value="fkbM_fam"/>
    <property type="match status" value="1"/>
</dbReference>
<dbReference type="SUPFAM" id="SSF53335">
    <property type="entry name" value="S-adenosyl-L-methionine-dependent methyltransferases"/>
    <property type="match status" value="1"/>
</dbReference>
<dbReference type="RefSeq" id="WP_255914666.1">
    <property type="nucleotide sequence ID" value="NZ_JANFQO010000010.1"/>
</dbReference>
<accession>A0ABT1QT84</accession>